<gene>
    <name evidence="3" type="ORF">S01H1_81076</name>
</gene>
<feature type="domain" description="NAD-dependent epimerase/dehydratase" evidence="2">
    <location>
        <begin position="18"/>
        <end position="117"/>
    </location>
</feature>
<dbReference type="EMBL" id="BARS01054823">
    <property type="protein sequence ID" value="GAG51908.1"/>
    <property type="molecule type" value="Genomic_DNA"/>
</dbReference>
<accession>X0YUB0</accession>
<dbReference type="Pfam" id="PF01370">
    <property type="entry name" value="Epimerase"/>
    <property type="match status" value="1"/>
</dbReference>
<comment type="caution">
    <text evidence="3">The sequence shown here is derived from an EMBL/GenBank/DDBJ whole genome shotgun (WGS) entry which is preliminary data.</text>
</comment>
<dbReference type="SUPFAM" id="SSF51735">
    <property type="entry name" value="NAD(P)-binding Rossmann-fold domains"/>
    <property type="match status" value="1"/>
</dbReference>
<dbReference type="Gene3D" id="3.40.50.720">
    <property type="entry name" value="NAD(P)-binding Rossmann-like Domain"/>
    <property type="match status" value="1"/>
</dbReference>
<organism evidence="3">
    <name type="scientific">marine sediment metagenome</name>
    <dbReference type="NCBI Taxonomy" id="412755"/>
    <lineage>
        <taxon>unclassified sequences</taxon>
        <taxon>metagenomes</taxon>
        <taxon>ecological metagenomes</taxon>
    </lineage>
</organism>
<protein>
    <recommendedName>
        <fullName evidence="2">NAD-dependent epimerase/dehydratase domain-containing protein</fullName>
    </recommendedName>
</protein>
<evidence type="ECO:0000259" key="2">
    <source>
        <dbReference type="Pfam" id="PF01370"/>
    </source>
</evidence>
<dbReference type="PANTHER" id="PTHR43000">
    <property type="entry name" value="DTDP-D-GLUCOSE 4,6-DEHYDRATASE-RELATED"/>
    <property type="match status" value="1"/>
</dbReference>
<reference evidence="3" key="1">
    <citation type="journal article" date="2014" name="Front. Microbiol.">
        <title>High frequency of phylogenetically diverse reductive dehalogenase-homologous genes in deep subseafloor sedimentary metagenomes.</title>
        <authorList>
            <person name="Kawai M."/>
            <person name="Futagami T."/>
            <person name="Toyoda A."/>
            <person name="Takaki Y."/>
            <person name="Nishi S."/>
            <person name="Hori S."/>
            <person name="Arai W."/>
            <person name="Tsubouchi T."/>
            <person name="Morono Y."/>
            <person name="Uchiyama I."/>
            <person name="Ito T."/>
            <person name="Fujiyama A."/>
            <person name="Inagaki F."/>
            <person name="Takami H."/>
        </authorList>
    </citation>
    <scope>NUCLEOTIDE SEQUENCE</scope>
    <source>
        <strain evidence="3">Expedition CK06-06</strain>
    </source>
</reference>
<evidence type="ECO:0000313" key="3">
    <source>
        <dbReference type="EMBL" id="GAG51908.1"/>
    </source>
</evidence>
<dbReference type="InterPro" id="IPR001509">
    <property type="entry name" value="Epimerase_deHydtase"/>
</dbReference>
<comment type="similarity">
    <text evidence="1">Belongs to the NAD(P)-dependent epimerase/dehydratase family.</text>
</comment>
<proteinExistence type="inferred from homology"/>
<sequence length="117" mass="13024">MSKINEVKVQLKASPKRWLVTGVAGFIGSNLLEELLNLEQTVVGLDNFSTGKHENLEGVRKFVGPDKWKRFNFLEADIRNLGDCLKACEGVDYILHQAALGSVPRSIDDPIRTNQSN</sequence>
<name>X0YUB0_9ZZZZ</name>
<dbReference type="AlphaFoldDB" id="X0YUB0"/>
<evidence type="ECO:0000256" key="1">
    <source>
        <dbReference type="ARBA" id="ARBA00007637"/>
    </source>
</evidence>
<dbReference type="InterPro" id="IPR036291">
    <property type="entry name" value="NAD(P)-bd_dom_sf"/>
</dbReference>
<feature type="non-terminal residue" evidence="3">
    <location>
        <position position="117"/>
    </location>
</feature>